<dbReference type="AlphaFoldDB" id="A0A6C0CQU9"/>
<dbReference type="EMBL" id="MN739480">
    <property type="protein sequence ID" value="QHT07246.1"/>
    <property type="molecule type" value="Genomic_DNA"/>
</dbReference>
<name>A0A6C0CQU9_9ZZZZ</name>
<evidence type="ECO:0000313" key="1">
    <source>
        <dbReference type="EMBL" id="QHT07246.1"/>
    </source>
</evidence>
<proteinExistence type="predicted"/>
<accession>A0A6C0CQU9</accession>
<sequence>MGYKSKTLTERINEIKNIYLKLEELGLHKRFDSMELFYKDVQIYIKEGICIQNKIKIPEIERVFYYKLVIRNDQVCEALLKFVKGLE</sequence>
<protein>
    <submittedName>
        <fullName evidence="1">Uncharacterized protein</fullName>
    </submittedName>
</protein>
<reference evidence="1" key="1">
    <citation type="journal article" date="2020" name="Nature">
        <title>Giant virus diversity and host interactions through global metagenomics.</title>
        <authorList>
            <person name="Schulz F."/>
            <person name="Roux S."/>
            <person name="Paez-Espino D."/>
            <person name="Jungbluth S."/>
            <person name="Walsh D.A."/>
            <person name="Denef V.J."/>
            <person name="McMahon K.D."/>
            <person name="Konstantinidis K.T."/>
            <person name="Eloe-Fadrosh E.A."/>
            <person name="Kyrpides N.C."/>
            <person name="Woyke T."/>
        </authorList>
    </citation>
    <scope>NUCLEOTIDE SEQUENCE</scope>
    <source>
        <strain evidence="1">GVMAG-M-3300021962-46</strain>
    </source>
</reference>
<organism evidence="1">
    <name type="scientific">viral metagenome</name>
    <dbReference type="NCBI Taxonomy" id="1070528"/>
    <lineage>
        <taxon>unclassified sequences</taxon>
        <taxon>metagenomes</taxon>
        <taxon>organismal metagenomes</taxon>
    </lineage>
</organism>